<accession>A0A2Z7BTV5</accession>
<dbReference type="AlphaFoldDB" id="A0A2Z7BTV5"/>
<evidence type="ECO:0000313" key="3">
    <source>
        <dbReference type="Proteomes" id="UP000250235"/>
    </source>
</evidence>
<sequence length="259" mass="28379">MQHAISQCYEMHEAIKESVIKTSVSTGKSSQVEPLYPQSVSTGEIIGPRSSGPVSPSQLGERHSNPIVTTPMIALDVSGTTHLSDSHNVALNRDINQSISLKMHGINQPKQTSFLLTSSTSAEAIMRLKFHLPEEPKNTRFRSHENLRTNRSSWSLKPTADHSTESNPLQWQRLISASTSAVNSAVDQHLTAARTRVTANCCLPTADTKRYTQNAVVPTYPNDLLTTVHATTEHQQLNAHKFSPKNAAVLTASSDDPYC</sequence>
<feature type="compositionally biased region" description="Basic and acidic residues" evidence="1">
    <location>
        <begin position="136"/>
        <end position="148"/>
    </location>
</feature>
<gene>
    <name evidence="2" type="ORF">F511_09803</name>
</gene>
<feature type="region of interest" description="Disordered" evidence="1">
    <location>
        <begin position="41"/>
        <end position="61"/>
    </location>
</feature>
<protein>
    <submittedName>
        <fullName evidence="2">Beta-D-xylosidase 4</fullName>
    </submittedName>
</protein>
<organism evidence="2 3">
    <name type="scientific">Dorcoceras hygrometricum</name>
    <dbReference type="NCBI Taxonomy" id="472368"/>
    <lineage>
        <taxon>Eukaryota</taxon>
        <taxon>Viridiplantae</taxon>
        <taxon>Streptophyta</taxon>
        <taxon>Embryophyta</taxon>
        <taxon>Tracheophyta</taxon>
        <taxon>Spermatophyta</taxon>
        <taxon>Magnoliopsida</taxon>
        <taxon>eudicotyledons</taxon>
        <taxon>Gunneridae</taxon>
        <taxon>Pentapetalae</taxon>
        <taxon>asterids</taxon>
        <taxon>lamiids</taxon>
        <taxon>Lamiales</taxon>
        <taxon>Gesneriaceae</taxon>
        <taxon>Didymocarpoideae</taxon>
        <taxon>Trichosporeae</taxon>
        <taxon>Loxocarpinae</taxon>
        <taxon>Dorcoceras</taxon>
    </lineage>
</organism>
<evidence type="ECO:0000256" key="1">
    <source>
        <dbReference type="SAM" id="MobiDB-lite"/>
    </source>
</evidence>
<name>A0A2Z7BTV5_9LAMI</name>
<feature type="region of interest" description="Disordered" evidence="1">
    <location>
        <begin position="136"/>
        <end position="167"/>
    </location>
</feature>
<reference evidence="2 3" key="1">
    <citation type="journal article" date="2015" name="Proc. Natl. Acad. Sci. U.S.A.">
        <title>The resurrection genome of Boea hygrometrica: A blueprint for survival of dehydration.</title>
        <authorList>
            <person name="Xiao L."/>
            <person name="Yang G."/>
            <person name="Zhang L."/>
            <person name="Yang X."/>
            <person name="Zhao S."/>
            <person name="Ji Z."/>
            <person name="Zhou Q."/>
            <person name="Hu M."/>
            <person name="Wang Y."/>
            <person name="Chen M."/>
            <person name="Xu Y."/>
            <person name="Jin H."/>
            <person name="Xiao X."/>
            <person name="Hu G."/>
            <person name="Bao F."/>
            <person name="Hu Y."/>
            <person name="Wan P."/>
            <person name="Li L."/>
            <person name="Deng X."/>
            <person name="Kuang T."/>
            <person name="Xiang C."/>
            <person name="Zhu J.K."/>
            <person name="Oliver M.J."/>
            <person name="He Y."/>
        </authorList>
    </citation>
    <scope>NUCLEOTIDE SEQUENCE [LARGE SCALE GENOMIC DNA]</scope>
    <source>
        <strain evidence="3">cv. XS01</strain>
    </source>
</reference>
<dbReference type="EMBL" id="KV002464">
    <property type="protein sequence ID" value="KZV37983.1"/>
    <property type="molecule type" value="Genomic_DNA"/>
</dbReference>
<evidence type="ECO:0000313" key="2">
    <source>
        <dbReference type="EMBL" id="KZV37983.1"/>
    </source>
</evidence>
<dbReference type="Proteomes" id="UP000250235">
    <property type="component" value="Unassembled WGS sequence"/>
</dbReference>
<proteinExistence type="predicted"/>
<keyword evidence="3" id="KW-1185">Reference proteome</keyword>